<dbReference type="InterPro" id="IPR036291">
    <property type="entry name" value="NAD(P)-bd_dom_sf"/>
</dbReference>
<reference evidence="1" key="1">
    <citation type="submission" date="2023-06" db="EMBL/GenBank/DDBJ databases">
        <title>Sysu t00039.</title>
        <authorList>
            <person name="Gao L."/>
            <person name="Fang B.-Z."/>
            <person name="Li W.-J."/>
        </authorList>
    </citation>
    <scope>NUCLEOTIDE SEQUENCE</scope>
    <source>
        <strain evidence="1">SYSU T00039</strain>
    </source>
</reference>
<evidence type="ECO:0000313" key="1">
    <source>
        <dbReference type="EMBL" id="MDN4487102.1"/>
    </source>
</evidence>
<comment type="caution">
    <text evidence="1">The sequence shown here is derived from an EMBL/GenBank/DDBJ whole genome shotgun (WGS) entry which is preliminary data.</text>
</comment>
<accession>A0AAW7M8E1</accession>
<name>A0AAW7M8E1_9MICO</name>
<dbReference type="Proteomes" id="UP001172737">
    <property type="component" value="Unassembled WGS sequence"/>
</dbReference>
<dbReference type="EMBL" id="JAUHPX010000001">
    <property type="protein sequence ID" value="MDN4487102.1"/>
    <property type="molecule type" value="Genomic_DNA"/>
</dbReference>
<proteinExistence type="predicted"/>
<organism evidence="1 2">
    <name type="scientific">Demequina lignilytica</name>
    <dbReference type="NCBI Taxonomy" id="3051663"/>
    <lineage>
        <taxon>Bacteria</taxon>
        <taxon>Bacillati</taxon>
        <taxon>Actinomycetota</taxon>
        <taxon>Actinomycetes</taxon>
        <taxon>Micrococcales</taxon>
        <taxon>Demequinaceae</taxon>
        <taxon>Demequina</taxon>
    </lineage>
</organism>
<evidence type="ECO:0000313" key="2">
    <source>
        <dbReference type="Proteomes" id="UP001172737"/>
    </source>
</evidence>
<gene>
    <name evidence="1" type="ORF">QQX10_02860</name>
</gene>
<dbReference type="PANTHER" id="PTHR14239">
    <property type="entry name" value="DUDULIN-RELATED"/>
    <property type="match status" value="1"/>
</dbReference>
<protein>
    <submittedName>
        <fullName evidence="1">NADP oxidoreductase</fullName>
    </submittedName>
</protein>
<dbReference type="AlphaFoldDB" id="A0AAW7M8E1"/>
<dbReference type="SUPFAM" id="SSF51735">
    <property type="entry name" value="NAD(P)-binding Rossmann-fold domains"/>
    <property type="match status" value="1"/>
</dbReference>
<dbReference type="RefSeq" id="WP_301120152.1">
    <property type="nucleotide sequence ID" value="NZ_JAUHPX010000001.1"/>
</dbReference>
<dbReference type="InterPro" id="IPR051267">
    <property type="entry name" value="STEAP_metalloreductase"/>
</dbReference>
<dbReference type="Gene3D" id="3.40.50.720">
    <property type="entry name" value="NAD(P)-binding Rossmann-like Domain"/>
    <property type="match status" value="1"/>
</dbReference>
<keyword evidence="2" id="KW-1185">Reference proteome</keyword>
<sequence length="217" mass="22745">MAPRVGILGRGRFGGVIAGLCVRAGLEVDSTGSGDADALARVATADIVILALPLGRLETVPPHALAGALVVDATNYWWELDGARPDLEDPRTSTSESVQRWLAESRVVKAFGHASAWELENLGRPAGDPARRALAIAGDHPDDVARVGALVDALGFDPVPIGPLAAGAMVEPGTETFGADVGAEELREIIARFPRSQRGRVIARARGVDPSRLPALW</sequence>